<evidence type="ECO:0008006" key="3">
    <source>
        <dbReference type="Google" id="ProtNLM"/>
    </source>
</evidence>
<sequence length="270" mass="31935">MRTRIKKLSLEDLHLAVNHLFAESGFDLHLDSKDSFELKSKKHYVFKSTLLPQNRDVCVKFFNDEIPLYHQRWKNEVQNMTILPQLSYLINTPELIASAQNVIVYEFLIGDNLFDLLLEKRISLDTLRSLAEIFSTLHDRGFIYGDARLRNMILTKKSKIYLIDPEEMQKGDSLEDVAEFLCSFIDFTPGIFQNNMDLYYLDTMIQFLQYYLKFAPIGLPEKAYLDREFWVEIILNSLKQITMRRSISLSPSKWSEINQMLLYYLKKMQI</sequence>
<evidence type="ECO:0000313" key="2">
    <source>
        <dbReference type="Proteomes" id="UP001208689"/>
    </source>
</evidence>
<name>A0ABY6HYV3_9ARCH</name>
<dbReference type="SUPFAM" id="SSF56112">
    <property type="entry name" value="Protein kinase-like (PK-like)"/>
    <property type="match status" value="1"/>
</dbReference>
<gene>
    <name evidence="1" type="ORF">NEF87_005001</name>
</gene>
<proteinExistence type="predicted"/>
<keyword evidence="2" id="KW-1185">Reference proteome</keyword>
<accession>A0ABY6HYV3</accession>
<dbReference type="Proteomes" id="UP001208689">
    <property type="component" value="Chromosome"/>
</dbReference>
<dbReference type="EMBL" id="CP104013">
    <property type="protein sequence ID" value="UYP48716.1"/>
    <property type="molecule type" value="Genomic_DNA"/>
</dbReference>
<dbReference type="Gene3D" id="1.10.510.10">
    <property type="entry name" value="Transferase(Phosphotransferase) domain 1"/>
    <property type="match status" value="1"/>
</dbReference>
<reference evidence="1" key="1">
    <citation type="submission" date="2022-09" db="EMBL/GenBank/DDBJ databases">
        <title>Actin cytoskeleton and complex cell architecture in an #Asgard archaeon.</title>
        <authorList>
            <person name="Ponce Toledo R.I."/>
            <person name="Schleper C."/>
            <person name="Rodrigues Oliveira T."/>
            <person name="Wollweber F."/>
            <person name="Xu J."/>
            <person name="Rittmann S."/>
            <person name="Klingl A."/>
            <person name="Pilhofer M."/>
        </authorList>
    </citation>
    <scope>NUCLEOTIDE SEQUENCE</scope>
    <source>
        <strain evidence="1">B-35</strain>
    </source>
</reference>
<evidence type="ECO:0000313" key="1">
    <source>
        <dbReference type="EMBL" id="UYP48716.1"/>
    </source>
</evidence>
<organism evidence="1 2">
    <name type="scientific">Candidatus Lokiarchaeum ossiferum</name>
    <dbReference type="NCBI Taxonomy" id="2951803"/>
    <lineage>
        <taxon>Archaea</taxon>
        <taxon>Promethearchaeati</taxon>
        <taxon>Promethearchaeota</taxon>
        <taxon>Promethearchaeia</taxon>
        <taxon>Promethearchaeales</taxon>
        <taxon>Promethearchaeaceae</taxon>
        <taxon>Candidatus Lokiarchaeum</taxon>
    </lineage>
</organism>
<protein>
    <recommendedName>
        <fullName evidence="3">Protein kinase domain-containing protein</fullName>
    </recommendedName>
</protein>
<dbReference type="InterPro" id="IPR011009">
    <property type="entry name" value="Kinase-like_dom_sf"/>
</dbReference>